<keyword evidence="4 8" id="KW-0694">RNA-binding</keyword>
<dbReference type="GO" id="GO:0022625">
    <property type="term" value="C:cytosolic large ribosomal subunit"/>
    <property type="evidence" value="ECO:0007669"/>
    <property type="project" value="TreeGrafter"/>
</dbReference>
<evidence type="ECO:0000256" key="9">
    <source>
        <dbReference type="SAM" id="MobiDB-lite"/>
    </source>
</evidence>
<reference evidence="10 11" key="1">
    <citation type="submission" date="2016-10" db="EMBL/GenBank/DDBJ databases">
        <authorList>
            <person name="de Groot N.N."/>
        </authorList>
    </citation>
    <scope>NUCLEOTIDE SEQUENCE [LARGE SCALE GENOMIC DNA]</scope>
    <source>
        <strain evidence="10 11">DSM 17890</strain>
    </source>
</reference>
<comment type="similarity">
    <text evidence="1 8">Belongs to the universal ribosomal protein uL3 family.</text>
</comment>
<dbReference type="STRING" id="356660.SAMN05444336_107153"/>
<dbReference type="GO" id="GO:0019843">
    <property type="term" value="F:rRNA binding"/>
    <property type="evidence" value="ECO:0007669"/>
    <property type="project" value="UniProtKB-UniRule"/>
</dbReference>
<name>A0A1H3DBZ9_9RHOB</name>
<dbReference type="GO" id="GO:0006412">
    <property type="term" value="P:translation"/>
    <property type="evidence" value="ECO:0007669"/>
    <property type="project" value="UniProtKB-UniRule"/>
</dbReference>
<dbReference type="GO" id="GO:0003735">
    <property type="term" value="F:structural constituent of ribosome"/>
    <property type="evidence" value="ECO:0007669"/>
    <property type="project" value="UniProtKB-UniRule"/>
</dbReference>
<evidence type="ECO:0000313" key="10">
    <source>
        <dbReference type="EMBL" id="SDX63214.1"/>
    </source>
</evidence>
<evidence type="ECO:0000256" key="3">
    <source>
        <dbReference type="ARBA" id="ARBA00022730"/>
    </source>
</evidence>
<dbReference type="InterPro" id="IPR019927">
    <property type="entry name" value="Ribosomal_uL3_bac/org-type"/>
</dbReference>
<dbReference type="Pfam" id="PF00297">
    <property type="entry name" value="Ribosomal_L3"/>
    <property type="match status" value="1"/>
</dbReference>
<comment type="PTM">
    <text evidence="8">Methylated by PrmB.</text>
</comment>
<dbReference type="NCBIfam" id="TIGR03625">
    <property type="entry name" value="L3_bact"/>
    <property type="match status" value="1"/>
</dbReference>
<keyword evidence="11" id="KW-1185">Reference proteome</keyword>
<dbReference type="PANTHER" id="PTHR11229:SF16">
    <property type="entry name" value="LARGE RIBOSOMAL SUBUNIT PROTEIN UL3C"/>
    <property type="match status" value="1"/>
</dbReference>
<dbReference type="InterPro" id="IPR000597">
    <property type="entry name" value="Ribosomal_uL3"/>
</dbReference>
<organism evidence="10 11">
    <name type="scientific">Albimonas donghaensis</name>
    <dbReference type="NCBI Taxonomy" id="356660"/>
    <lineage>
        <taxon>Bacteria</taxon>
        <taxon>Pseudomonadati</taxon>
        <taxon>Pseudomonadota</taxon>
        <taxon>Alphaproteobacteria</taxon>
        <taxon>Rhodobacterales</taxon>
        <taxon>Paracoccaceae</taxon>
        <taxon>Albimonas</taxon>
    </lineage>
</organism>
<evidence type="ECO:0000256" key="1">
    <source>
        <dbReference type="ARBA" id="ARBA00006540"/>
    </source>
</evidence>
<dbReference type="InterPro" id="IPR009000">
    <property type="entry name" value="Transl_B-barrel_sf"/>
</dbReference>
<accession>A0A1H3DBZ9</accession>
<evidence type="ECO:0000256" key="4">
    <source>
        <dbReference type="ARBA" id="ARBA00022884"/>
    </source>
</evidence>
<dbReference type="RefSeq" id="WP_092684001.1">
    <property type="nucleotide sequence ID" value="NZ_FNMZ01000007.1"/>
</dbReference>
<evidence type="ECO:0000256" key="7">
    <source>
        <dbReference type="ARBA" id="ARBA00035243"/>
    </source>
</evidence>
<dbReference type="HAMAP" id="MF_01325_B">
    <property type="entry name" value="Ribosomal_uL3_B"/>
    <property type="match status" value="1"/>
</dbReference>
<sequence>MRSGVIAKKLGMTRLFMEDGRQIPVTVLQMENVQVVAQRTSEKDGYSAVQLGAGAAKAKNTSAPMRGHFAKASVAPKRKLAEFRVAPENLISVGEEITADHYFAGQFVDVAGTSIGKGFAGAMKRHNFGGLRASHGVSISHRSHGSTGQCQDPGRVFKGKKMAGHMGAARVTVQNLQVVKTDSDRGLVMVKGAVPGSRGGWVTIRDAVKKATPDNVILPAALRSAAEEAAKAAEAAAAEAAAAEAEAEAQKAAEEAAAQDAALKEAEASGDAAGDAPEGGDDK</sequence>
<keyword evidence="2 8" id="KW-0488">Methylation</keyword>
<comment type="function">
    <text evidence="8">One of the primary rRNA binding proteins, it binds directly near the 3'-end of the 23S rRNA, where it nucleates assembly of the 50S subunit.</text>
</comment>
<evidence type="ECO:0000256" key="8">
    <source>
        <dbReference type="HAMAP-Rule" id="MF_01325"/>
    </source>
</evidence>
<dbReference type="Gene3D" id="2.40.30.10">
    <property type="entry name" value="Translation factors"/>
    <property type="match status" value="1"/>
</dbReference>
<protein>
    <recommendedName>
        <fullName evidence="7 8">Large ribosomal subunit protein uL3</fullName>
    </recommendedName>
</protein>
<dbReference type="AlphaFoldDB" id="A0A1H3DBZ9"/>
<feature type="region of interest" description="Disordered" evidence="9">
    <location>
        <begin position="246"/>
        <end position="283"/>
    </location>
</feature>
<keyword evidence="6 8" id="KW-0687">Ribonucleoprotein</keyword>
<dbReference type="Proteomes" id="UP000199118">
    <property type="component" value="Unassembled WGS sequence"/>
</dbReference>
<dbReference type="FunFam" id="2.40.30.10:FF:000004">
    <property type="entry name" value="50S ribosomal protein L3"/>
    <property type="match status" value="1"/>
</dbReference>
<comment type="subunit">
    <text evidence="8">Part of the 50S ribosomal subunit. Forms a cluster with proteins L14 and L19.</text>
</comment>
<dbReference type="Gene3D" id="3.30.160.810">
    <property type="match status" value="1"/>
</dbReference>
<evidence type="ECO:0000256" key="6">
    <source>
        <dbReference type="ARBA" id="ARBA00023274"/>
    </source>
</evidence>
<dbReference type="PANTHER" id="PTHR11229">
    <property type="entry name" value="50S RIBOSOMAL PROTEIN L3"/>
    <property type="match status" value="1"/>
</dbReference>
<dbReference type="SUPFAM" id="SSF50447">
    <property type="entry name" value="Translation proteins"/>
    <property type="match status" value="1"/>
</dbReference>
<proteinExistence type="inferred from homology"/>
<gene>
    <name evidence="8" type="primary">rplC</name>
    <name evidence="10" type="ORF">SAMN05444336_107153</name>
</gene>
<evidence type="ECO:0000256" key="5">
    <source>
        <dbReference type="ARBA" id="ARBA00022980"/>
    </source>
</evidence>
<dbReference type="OrthoDB" id="9806135at2"/>
<keyword evidence="5 8" id="KW-0689">Ribosomal protein</keyword>
<dbReference type="EMBL" id="FNMZ01000007">
    <property type="protein sequence ID" value="SDX63214.1"/>
    <property type="molecule type" value="Genomic_DNA"/>
</dbReference>
<feature type="modified residue" description="N5-methylglutamine" evidence="8">
    <location>
        <position position="151"/>
    </location>
</feature>
<dbReference type="FunFam" id="3.30.160.810:FF:000001">
    <property type="entry name" value="50S ribosomal protein L3"/>
    <property type="match status" value="1"/>
</dbReference>
<evidence type="ECO:0000313" key="11">
    <source>
        <dbReference type="Proteomes" id="UP000199118"/>
    </source>
</evidence>
<evidence type="ECO:0000256" key="2">
    <source>
        <dbReference type="ARBA" id="ARBA00022481"/>
    </source>
</evidence>
<keyword evidence="3 8" id="KW-0699">rRNA-binding</keyword>